<feature type="compositionally biased region" description="Polar residues" evidence="1">
    <location>
        <begin position="1232"/>
        <end position="1242"/>
    </location>
</feature>
<feature type="compositionally biased region" description="Polar residues" evidence="1">
    <location>
        <begin position="811"/>
        <end position="823"/>
    </location>
</feature>
<feature type="compositionally biased region" description="Low complexity" evidence="1">
    <location>
        <begin position="833"/>
        <end position="848"/>
    </location>
</feature>
<dbReference type="CDD" id="cd06503">
    <property type="entry name" value="ATP-synt_Fo_b"/>
    <property type="match status" value="1"/>
</dbReference>
<gene>
    <name evidence="3" type="ORF">V1264_007158</name>
</gene>
<sequence length="1305" mass="141552">MKAQVNAREQQETSSTAHSRTIFGKTGDTTTVNSKESASVTGAFSPTRNDQATTMSHTKNTVVDSSPRSLTFPSKPSSPKSVSFAPTSSTHVMSDSSCTPSPEPRSPFCKAGSPGLVIKSVLKNPLVPREPKPDGASHQSPKTATVLVQRMSLSEVPAKAEQSVIEVETYPVKKVEPKPVTPVVYHQGILLLNSPGLNRAGNAMPSDHLDTQGVLVSPSTDNHDRQQNMNICMKNRAKNLTSVSETTKDPKMLSDKGEPGVTLRKPADCSKNEPGKDKPQQSVPPLCHGVDLSFLKELKNKHKFSLAFDQQNQVAATAIKSLDSLNDQIVQYIFGQADHHGNAPPLNLHLDPLAQGQPSSGGSEGVDNGTTIITTSSTGSAAGSPPNASLSSRERDNLHTSIVLIRRLLQDAQGKFRKMVEENKQLAIRIDGSIQTANQEVHALREELADTNKRLSQISTSGEEIDDKGGGGDGCVEGSVSVGIGGGSVVTPGSVVVNSGGTSVVGEGVVAVVRPGMKETDIDSCSSCGSSEVLDVVGGGSDGGCVRACAVKTMNGRDKMSDVVKDDVGVTSSKRTEMDACRKSRAVEVASCLGTGCQVSEDSATLDPDNLLLVKRLRDDNARLENQIHCLCGEVTSLKAGAGEGGVAGHPSYGELKLELIQARQELNRAKEALQAMKSDRKRLKSEKVDLLHQMKQLYVTLEDKESELRDFIRNYEQRVQESDESIKQLAMEKEESEREKWDIIRRARESAERSMLLRSQLDTREQTIAELQEEIAKLKEQLADRGLDESRESNNTTPTPADDNDRYADVTSTTIDSINSTPGGSGSEHRTPSTASATSATPCSTASESGSCHTPDGYLSKDDSFSGGGTPLGTPTFSDHGNESLSSLMKWMALSNDVGDLDPKNAKKKKKSSFGSLSRVFGRSRTRRSIALPHNESLFEDGNGTKLSLLTPDNYQEKLQTVDAMSGLHMCQWRAGQVLAWMEITLGMPMYGRNCALNIKSGKVLLGLSDSELGTALGITNHIHRRKLRLAIEEHRDPSVIKFPQAPKLDVTWVAHKLLPELGLPQYSHVFERNLVDGRILNSLGRRDLEKHFDIHRKFHQASILHAVELLRRMEFDREKLAERRSQCADSDSDLIVWTSPRLVEWIRSIDLGEFAENLQESGVHGALMVLEPSFNSDSLATALAIPPSKSYIRRHLATELDTLLRPARAALDTPNNNSKHLDPGGKGHTFTRSYRGSTSDDGSKGGRLSFRGSLGRAFGKKIRDDLKLAFDSDSPKWKISAPIPIQHTSLDNVVEIPGDSTPV</sequence>
<keyword evidence="4" id="KW-1185">Reference proteome</keyword>
<feature type="compositionally biased region" description="Basic and acidic residues" evidence="1">
    <location>
        <begin position="784"/>
        <end position="793"/>
    </location>
</feature>
<dbReference type="InterPro" id="IPR001660">
    <property type="entry name" value="SAM"/>
</dbReference>
<dbReference type="Proteomes" id="UP001374579">
    <property type="component" value="Unassembled WGS sequence"/>
</dbReference>
<dbReference type="Pfam" id="PF25986">
    <property type="entry name" value="Kazrin"/>
    <property type="match status" value="1"/>
</dbReference>
<dbReference type="SMART" id="SM00454">
    <property type="entry name" value="SAM"/>
    <property type="match status" value="3"/>
</dbReference>
<dbReference type="Pfam" id="PF07647">
    <property type="entry name" value="SAM_2"/>
    <property type="match status" value="1"/>
</dbReference>
<feature type="domain" description="SAM" evidence="2">
    <location>
        <begin position="1054"/>
        <end position="1115"/>
    </location>
</feature>
<dbReference type="EMBL" id="JBAMIC010000019">
    <property type="protein sequence ID" value="KAK7093395.1"/>
    <property type="molecule type" value="Genomic_DNA"/>
</dbReference>
<dbReference type="Gene3D" id="1.10.150.50">
    <property type="entry name" value="Transcription Factor, Ets-1"/>
    <property type="match status" value="3"/>
</dbReference>
<evidence type="ECO:0000313" key="3">
    <source>
        <dbReference type="EMBL" id="KAK7093395.1"/>
    </source>
</evidence>
<dbReference type="InterPro" id="IPR059089">
    <property type="entry name" value="Kazrin_N"/>
</dbReference>
<feature type="compositionally biased region" description="Basic and acidic residues" evidence="1">
    <location>
        <begin position="246"/>
        <end position="258"/>
    </location>
</feature>
<dbReference type="InterPro" id="IPR037614">
    <property type="entry name" value="Kazrin"/>
</dbReference>
<feature type="region of interest" description="Disordered" evidence="1">
    <location>
        <begin position="784"/>
        <end position="882"/>
    </location>
</feature>
<reference evidence="3 4" key="1">
    <citation type="submission" date="2024-02" db="EMBL/GenBank/DDBJ databases">
        <title>Chromosome-scale genome assembly of the rough periwinkle Littorina saxatilis.</title>
        <authorList>
            <person name="De Jode A."/>
            <person name="Faria R."/>
            <person name="Formenti G."/>
            <person name="Sims Y."/>
            <person name="Smith T.P."/>
            <person name="Tracey A."/>
            <person name="Wood J.M.D."/>
            <person name="Zagrodzka Z.B."/>
            <person name="Johannesson K."/>
            <person name="Butlin R.K."/>
            <person name="Leder E.H."/>
        </authorList>
    </citation>
    <scope>NUCLEOTIDE SEQUENCE [LARGE SCALE GENOMIC DNA]</scope>
    <source>
        <strain evidence="3">Snail1</strain>
        <tissue evidence="3">Muscle</tissue>
    </source>
</reference>
<name>A0AAN9G4A0_9CAEN</name>
<evidence type="ECO:0000259" key="2">
    <source>
        <dbReference type="PROSITE" id="PS50105"/>
    </source>
</evidence>
<accession>A0AAN9G4A0</accession>
<dbReference type="SUPFAM" id="SSF47769">
    <property type="entry name" value="SAM/Pointed domain"/>
    <property type="match status" value="2"/>
</dbReference>
<feature type="compositionally biased region" description="Low complexity" evidence="1">
    <location>
        <begin position="73"/>
        <end position="83"/>
    </location>
</feature>
<dbReference type="InterPro" id="IPR013761">
    <property type="entry name" value="SAM/pointed_sf"/>
</dbReference>
<feature type="region of interest" description="Disordered" evidence="1">
    <location>
        <begin position="1213"/>
        <end position="1249"/>
    </location>
</feature>
<proteinExistence type="predicted"/>
<feature type="region of interest" description="Disordered" evidence="1">
    <location>
        <begin position="343"/>
        <end position="395"/>
    </location>
</feature>
<feature type="compositionally biased region" description="Polar residues" evidence="1">
    <location>
        <begin position="27"/>
        <end position="72"/>
    </location>
</feature>
<evidence type="ECO:0000256" key="1">
    <source>
        <dbReference type="SAM" id="MobiDB-lite"/>
    </source>
</evidence>
<feature type="compositionally biased region" description="Low complexity" evidence="1">
    <location>
        <begin position="368"/>
        <end position="389"/>
    </location>
</feature>
<feature type="compositionally biased region" description="Basic and acidic residues" evidence="1">
    <location>
        <begin position="265"/>
        <end position="279"/>
    </location>
</feature>
<feature type="compositionally biased region" description="Polar residues" evidence="1">
    <location>
        <begin position="84"/>
        <end position="100"/>
    </location>
</feature>
<comment type="caution">
    <text evidence="3">The sequence shown here is derived from an EMBL/GenBank/DDBJ whole genome shotgun (WGS) entry which is preliminary data.</text>
</comment>
<dbReference type="PANTHER" id="PTHR12776">
    <property type="entry name" value="KAZRIN-RELATED"/>
    <property type="match status" value="1"/>
</dbReference>
<feature type="region of interest" description="Disordered" evidence="1">
    <location>
        <begin position="1"/>
        <end position="111"/>
    </location>
</feature>
<dbReference type="Pfam" id="PF00536">
    <property type="entry name" value="SAM_1"/>
    <property type="match status" value="1"/>
</dbReference>
<feature type="domain" description="SAM" evidence="2">
    <location>
        <begin position="974"/>
        <end position="1039"/>
    </location>
</feature>
<evidence type="ECO:0000313" key="4">
    <source>
        <dbReference type="Proteomes" id="UP001374579"/>
    </source>
</evidence>
<feature type="region of interest" description="Disordered" evidence="1">
    <location>
        <begin position="241"/>
        <end position="284"/>
    </location>
</feature>
<organism evidence="3 4">
    <name type="scientific">Littorina saxatilis</name>
    <dbReference type="NCBI Taxonomy" id="31220"/>
    <lineage>
        <taxon>Eukaryota</taxon>
        <taxon>Metazoa</taxon>
        <taxon>Spiralia</taxon>
        <taxon>Lophotrochozoa</taxon>
        <taxon>Mollusca</taxon>
        <taxon>Gastropoda</taxon>
        <taxon>Caenogastropoda</taxon>
        <taxon>Littorinimorpha</taxon>
        <taxon>Littorinoidea</taxon>
        <taxon>Littorinidae</taxon>
        <taxon>Littorina</taxon>
    </lineage>
</organism>
<protein>
    <recommendedName>
        <fullName evidence="2">SAM domain-containing protein</fullName>
    </recommendedName>
</protein>
<dbReference type="PROSITE" id="PS50105">
    <property type="entry name" value="SAM_DOMAIN"/>
    <property type="match status" value="2"/>
</dbReference>
<dbReference type="PANTHER" id="PTHR12776:SF1">
    <property type="entry name" value="KAZRIN"/>
    <property type="match status" value="1"/>
</dbReference>